<comment type="caution">
    <text evidence="4">The sequence shown here is derived from an EMBL/GenBank/DDBJ whole genome shotgun (WGS) entry which is preliminary data.</text>
</comment>
<dbReference type="SUPFAM" id="SSF57701">
    <property type="entry name" value="Zn2/Cys6 DNA-binding domain"/>
    <property type="match status" value="1"/>
</dbReference>
<evidence type="ECO:0000313" key="4">
    <source>
        <dbReference type="EMBL" id="KAL0469953.1"/>
    </source>
</evidence>
<evidence type="ECO:0000259" key="3">
    <source>
        <dbReference type="PROSITE" id="PS50048"/>
    </source>
</evidence>
<dbReference type="InterPro" id="IPR001138">
    <property type="entry name" value="Zn2Cys6_DnaBD"/>
</dbReference>
<feature type="domain" description="Zn(2)-C6 fungal-type" evidence="3">
    <location>
        <begin position="90"/>
        <end position="120"/>
    </location>
</feature>
<feature type="region of interest" description="Disordered" evidence="2">
    <location>
        <begin position="48"/>
        <end position="70"/>
    </location>
</feature>
<reference evidence="4 5" key="1">
    <citation type="submission" date="2023-09" db="EMBL/GenBank/DDBJ databases">
        <title>Multi-omics analysis of a traditional fermented food reveals byproduct-associated fungal strains for waste-to-food upcycling.</title>
        <authorList>
            <consortium name="Lawrence Berkeley National Laboratory"/>
            <person name="Rekdal V.M."/>
            <person name="Villalobos-Escobedo J.M."/>
            <person name="Rodriguez-Valeron N."/>
            <person name="Garcia M.O."/>
            <person name="Vasquez D.P."/>
            <person name="Damayanti I."/>
            <person name="Sorensen P.M."/>
            <person name="Baidoo E.E."/>
            <person name="De Carvalho A.C."/>
            <person name="Riley R."/>
            <person name="Lipzen A."/>
            <person name="He G."/>
            <person name="Yan M."/>
            <person name="Haridas S."/>
            <person name="Daum C."/>
            <person name="Yoshinaga Y."/>
            <person name="Ng V."/>
            <person name="Grigoriev I.V."/>
            <person name="Munk R."/>
            <person name="Nuraida L."/>
            <person name="Wijaya C.H."/>
            <person name="Morales P.-C."/>
            <person name="Keasling J.D."/>
        </authorList>
    </citation>
    <scope>NUCLEOTIDE SEQUENCE [LARGE SCALE GENOMIC DNA]</scope>
    <source>
        <strain evidence="4 5">FGSC 2613</strain>
    </source>
</reference>
<gene>
    <name evidence="4" type="ORF">QR685DRAFT_528025</name>
</gene>
<protein>
    <recommendedName>
        <fullName evidence="3">Zn(2)-C6 fungal-type domain-containing protein</fullName>
    </recommendedName>
</protein>
<evidence type="ECO:0000313" key="5">
    <source>
        <dbReference type="Proteomes" id="UP001451303"/>
    </source>
</evidence>
<proteinExistence type="predicted"/>
<organism evidence="4 5">
    <name type="scientific">Neurospora intermedia</name>
    <dbReference type="NCBI Taxonomy" id="5142"/>
    <lineage>
        <taxon>Eukaryota</taxon>
        <taxon>Fungi</taxon>
        <taxon>Dikarya</taxon>
        <taxon>Ascomycota</taxon>
        <taxon>Pezizomycotina</taxon>
        <taxon>Sordariomycetes</taxon>
        <taxon>Sordariomycetidae</taxon>
        <taxon>Sordariales</taxon>
        <taxon>Sordariaceae</taxon>
        <taxon>Neurospora</taxon>
    </lineage>
</organism>
<feature type="compositionally biased region" description="Low complexity" evidence="2">
    <location>
        <begin position="49"/>
        <end position="70"/>
    </location>
</feature>
<dbReference type="Pfam" id="PF00172">
    <property type="entry name" value="Zn_clus"/>
    <property type="match status" value="1"/>
</dbReference>
<dbReference type="PANTHER" id="PTHR47657">
    <property type="entry name" value="STEROL REGULATORY ELEMENT-BINDING PROTEIN ECM22"/>
    <property type="match status" value="1"/>
</dbReference>
<evidence type="ECO:0000256" key="2">
    <source>
        <dbReference type="SAM" id="MobiDB-lite"/>
    </source>
</evidence>
<dbReference type="InterPro" id="IPR052400">
    <property type="entry name" value="Zn2-C6_fungal_TF"/>
</dbReference>
<keyword evidence="1" id="KW-0539">Nucleus</keyword>
<dbReference type="Gene3D" id="4.10.240.10">
    <property type="entry name" value="Zn(2)-C6 fungal-type DNA-binding domain"/>
    <property type="match status" value="1"/>
</dbReference>
<dbReference type="InterPro" id="IPR036864">
    <property type="entry name" value="Zn2-C6_fun-type_DNA-bd_sf"/>
</dbReference>
<sequence length="524" mass="57565">MTDFGNNTPEGLKLPEQTFSFDNLENHFLTPSDLGLASHNNAYTQTRYSSSDSVSGSGCESTSDTTVSATVTARRNKPIPRKGHTKSRRGCFTCKRRRVKCSEKLPECDNYTRIGLICEYPEPPNPSALSRLVTRSGTGQQARLANSSPAMILQQNPSSFTPVFTMEDLRFFHHFLIAAYPPLPVQAHSVWDNVAALSHGYDYLVHAMLGLAASHLSLVTSSSSSFCSSRFSGSQAALSHRIKSISLLNRSLSTPCSSPAEGDARFASILILAFQARCLPDGMTEFLSMIRLCSVIAGAGENSIFKDLAERGYLDSMRKMTAKTKAEELSKKGFKLEPEQERLVDGFLASLGRLGVRILGTGDGDEDGDEDGEEEGGMGSGLDLGLGLSLVEEEQERGRELQMRILEGLEDAAKTTKVSPAEAFRELTSLYSPLIRASNADFASITDPANYRAQILILHFFLMEHALGDLSLGAFRSRFAFRRKVCFAWLNEVATRLPKTTEYAELMEWPLEFGQKFLIPGEST</sequence>
<name>A0ABR3DDJ5_NEUIN</name>
<dbReference type="SMART" id="SM00066">
    <property type="entry name" value="GAL4"/>
    <property type="match status" value="1"/>
</dbReference>
<keyword evidence="5" id="KW-1185">Reference proteome</keyword>
<dbReference type="PANTHER" id="PTHR47657:SF7">
    <property type="entry name" value="STEROL REGULATORY ELEMENT-BINDING PROTEIN ECM22"/>
    <property type="match status" value="1"/>
</dbReference>
<dbReference type="CDD" id="cd00067">
    <property type="entry name" value="GAL4"/>
    <property type="match status" value="1"/>
</dbReference>
<dbReference type="EMBL" id="JAVLET010000005">
    <property type="protein sequence ID" value="KAL0469953.1"/>
    <property type="molecule type" value="Genomic_DNA"/>
</dbReference>
<accession>A0ABR3DDJ5</accession>
<feature type="region of interest" description="Disordered" evidence="2">
    <location>
        <begin position="360"/>
        <end position="379"/>
    </location>
</feature>
<feature type="compositionally biased region" description="Acidic residues" evidence="2">
    <location>
        <begin position="363"/>
        <end position="376"/>
    </location>
</feature>
<dbReference type="PROSITE" id="PS50048">
    <property type="entry name" value="ZN2_CY6_FUNGAL_2"/>
    <property type="match status" value="1"/>
</dbReference>
<dbReference type="Proteomes" id="UP001451303">
    <property type="component" value="Unassembled WGS sequence"/>
</dbReference>
<evidence type="ECO:0000256" key="1">
    <source>
        <dbReference type="ARBA" id="ARBA00023242"/>
    </source>
</evidence>